<name>A0AAN8F2V9_TRICO</name>
<feature type="region of interest" description="Disordered" evidence="1">
    <location>
        <begin position="18"/>
        <end position="78"/>
    </location>
</feature>
<gene>
    <name evidence="3" type="ORF">GCK32_009891</name>
</gene>
<feature type="compositionally biased region" description="Low complexity" evidence="1">
    <location>
        <begin position="25"/>
        <end position="59"/>
    </location>
</feature>
<feature type="chain" id="PRO_5042874495" evidence="2">
    <location>
        <begin position="20"/>
        <end position="78"/>
    </location>
</feature>
<feature type="non-terminal residue" evidence="3">
    <location>
        <position position="78"/>
    </location>
</feature>
<evidence type="ECO:0000256" key="2">
    <source>
        <dbReference type="SAM" id="SignalP"/>
    </source>
</evidence>
<evidence type="ECO:0000313" key="4">
    <source>
        <dbReference type="Proteomes" id="UP001331761"/>
    </source>
</evidence>
<accession>A0AAN8F2V9</accession>
<reference evidence="3 4" key="1">
    <citation type="submission" date="2019-10" db="EMBL/GenBank/DDBJ databases">
        <title>Assembly and Annotation for the nematode Trichostrongylus colubriformis.</title>
        <authorList>
            <person name="Martin J."/>
        </authorList>
    </citation>
    <scope>NUCLEOTIDE SEQUENCE [LARGE SCALE GENOMIC DNA]</scope>
    <source>
        <strain evidence="3">G859</strain>
        <tissue evidence="3">Whole worm</tissue>
    </source>
</reference>
<feature type="compositionally biased region" description="Polar residues" evidence="1">
    <location>
        <begin position="60"/>
        <end position="78"/>
    </location>
</feature>
<organism evidence="3 4">
    <name type="scientific">Trichostrongylus colubriformis</name>
    <name type="common">Black scour worm</name>
    <dbReference type="NCBI Taxonomy" id="6319"/>
    <lineage>
        <taxon>Eukaryota</taxon>
        <taxon>Metazoa</taxon>
        <taxon>Ecdysozoa</taxon>
        <taxon>Nematoda</taxon>
        <taxon>Chromadorea</taxon>
        <taxon>Rhabditida</taxon>
        <taxon>Rhabditina</taxon>
        <taxon>Rhabditomorpha</taxon>
        <taxon>Strongyloidea</taxon>
        <taxon>Trichostrongylidae</taxon>
        <taxon>Trichostrongylus</taxon>
    </lineage>
</organism>
<keyword evidence="4" id="KW-1185">Reference proteome</keyword>
<dbReference type="Proteomes" id="UP001331761">
    <property type="component" value="Unassembled WGS sequence"/>
</dbReference>
<proteinExistence type="predicted"/>
<comment type="caution">
    <text evidence="3">The sequence shown here is derived from an EMBL/GenBank/DDBJ whole genome shotgun (WGS) entry which is preliminary data.</text>
</comment>
<feature type="signal peptide" evidence="2">
    <location>
        <begin position="1"/>
        <end position="19"/>
    </location>
</feature>
<keyword evidence="2" id="KW-0732">Signal</keyword>
<sequence>MRCATVILLSAAVTTQVVSRKPLHSSSSGSTPQFSSTLASSQVPSSTSPSQSYAFTSSQGMSSSLTTQHTPTDSSSAH</sequence>
<protein>
    <submittedName>
        <fullName evidence="3">Uncharacterized protein</fullName>
    </submittedName>
</protein>
<evidence type="ECO:0000256" key="1">
    <source>
        <dbReference type="SAM" id="MobiDB-lite"/>
    </source>
</evidence>
<evidence type="ECO:0000313" key="3">
    <source>
        <dbReference type="EMBL" id="KAK5969440.1"/>
    </source>
</evidence>
<dbReference type="AlphaFoldDB" id="A0AAN8F2V9"/>
<dbReference type="EMBL" id="WIXE01020164">
    <property type="protein sequence ID" value="KAK5969440.1"/>
    <property type="molecule type" value="Genomic_DNA"/>
</dbReference>